<protein>
    <submittedName>
        <fullName evidence="2">Uncharacterized protein</fullName>
    </submittedName>
</protein>
<proteinExistence type="predicted"/>
<keyword evidence="3" id="KW-1185">Reference proteome</keyword>
<accession>A0ABD0N5I1</accession>
<reference evidence="2 3" key="1">
    <citation type="submission" date="2024-05" db="EMBL/GenBank/DDBJ databases">
        <title>Genome sequencing and assembly of Indian major carp, Cirrhinus mrigala (Hamilton, 1822).</title>
        <authorList>
            <person name="Mohindra V."/>
            <person name="Chowdhury L.M."/>
            <person name="Lal K."/>
            <person name="Jena J.K."/>
        </authorList>
    </citation>
    <scope>NUCLEOTIDE SEQUENCE [LARGE SCALE GENOMIC DNA]</scope>
    <source>
        <strain evidence="2">CM1030</strain>
        <tissue evidence="2">Blood</tissue>
    </source>
</reference>
<evidence type="ECO:0000313" key="3">
    <source>
        <dbReference type="Proteomes" id="UP001529510"/>
    </source>
</evidence>
<dbReference type="EMBL" id="JAMKFB020000024">
    <property type="protein sequence ID" value="KAL0156555.1"/>
    <property type="molecule type" value="Genomic_DNA"/>
</dbReference>
<dbReference type="Proteomes" id="UP001529510">
    <property type="component" value="Unassembled WGS sequence"/>
</dbReference>
<dbReference type="AlphaFoldDB" id="A0ABD0N5I1"/>
<name>A0ABD0N5I1_CIRMR</name>
<organism evidence="2 3">
    <name type="scientific">Cirrhinus mrigala</name>
    <name type="common">Mrigala</name>
    <dbReference type="NCBI Taxonomy" id="683832"/>
    <lineage>
        <taxon>Eukaryota</taxon>
        <taxon>Metazoa</taxon>
        <taxon>Chordata</taxon>
        <taxon>Craniata</taxon>
        <taxon>Vertebrata</taxon>
        <taxon>Euteleostomi</taxon>
        <taxon>Actinopterygii</taxon>
        <taxon>Neopterygii</taxon>
        <taxon>Teleostei</taxon>
        <taxon>Ostariophysi</taxon>
        <taxon>Cypriniformes</taxon>
        <taxon>Cyprinidae</taxon>
        <taxon>Labeoninae</taxon>
        <taxon>Labeonini</taxon>
        <taxon>Cirrhinus</taxon>
    </lineage>
</organism>
<feature type="region of interest" description="Disordered" evidence="1">
    <location>
        <begin position="1"/>
        <end position="56"/>
    </location>
</feature>
<comment type="caution">
    <text evidence="2">The sequence shown here is derived from an EMBL/GenBank/DDBJ whole genome shotgun (WGS) entry which is preliminary data.</text>
</comment>
<evidence type="ECO:0000256" key="1">
    <source>
        <dbReference type="SAM" id="MobiDB-lite"/>
    </source>
</evidence>
<evidence type="ECO:0000313" key="2">
    <source>
        <dbReference type="EMBL" id="KAL0156555.1"/>
    </source>
</evidence>
<gene>
    <name evidence="2" type="ORF">M9458_047801</name>
</gene>
<feature type="compositionally biased region" description="Polar residues" evidence="1">
    <location>
        <begin position="15"/>
        <end position="30"/>
    </location>
</feature>
<feature type="non-terminal residue" evidence="2">
    <location>
        <position position="1"/>
    </location>
</feature>
<sequence>TFGERKLGHAESNGFPGNSNLPDLVQQSHSPGEGPGRLSSGLDLDSVAEVGDGQAC</sequence>